<organism evidence="2 3">
    <name type="scientific">Paraglomus brasilianum</name>
    <dbReference type="NCBI Taxonomy" id="144538"/>
    <lineage>
        <taxon>Eukaryota</taxon>
        <taxon>Fungi</taxon>
        <taxon>Fungi incertae sedis</taxon>
        <taxon>Mucoromycota</taxon>
        <taxon>Glomeromycotina</taxon>
        <taxon>Glomeromycetes</taxon>
        <taxon>Paraglomerales</taxon>
        <taxon>Paraglomeraceae</taxon>
        <taxon>Paraglomus</taxon>
    </lineage>
</organism>
<evidence type="ECO:0000313" key="2">
    <source>
        <dbReference type="EMBL" id="CAG8604991.1"/>
    </source>
</evidence>
<dbReference type="PANTHER" id="PTHR38488:SF1">
    <property type="entry name" value="OXIDOREDUCTASE 9.5 KDA SUBUNIT, PUTATIVE (AFU_ORTHOLOGUE AFUA_5G08980)-RELATED"/>
    <property type="match status" value="1"/>
</dbReference>
<keyword evidence="1" id="KW-0472">Membrane</keyword>
<proteinExistence type="predicted"/>
<comment type="caution">
    <text evidence="2">The sequence shown here is derived from an EMBL/GenBank/DDBJ whole genome shotgun (WGS) entry which is preliminary data.</text>
</comment>
<keyword evidence="1" id="KW-1133">Transmembrane helix</keyword>
<accession>A0A9N9CM09</accession>
<sequence length="66" mass="7710">MTTFVQHPIKYLRYAAREKPSYFWSLVLGIAGPVAVIAVPKIRKDYFGYVPPESWPKSYPRKLAYF</sequence>
<dbReference type="AlphaFoldDB" id="A0A9N9CM09"/>
<keyword evidence="1" id="KW-0812">Transmembrane</keyword>
<evidence type="ECO:0000256" key="1">
    <source>
        <dbReference type="SAM" id="Phobius"/>
    </source>
</evidence>
<evidence type="ECO:0000313" key="3">
    <source>
        <dbReference type="Proteomes" id="UP000789739"/>
    </source>
</evidence>
<protein>
    <submittedName>
        <fullName evidence="2">10166_t:CDS:1</fullName>
    </submittedName>
</protein>
<keyword evidence="3" id="KW-1185">Reference proteome</keyword>
<dbReference type="Proteomes" id="UP000789739">
    <property type="component" value="Unassembled WGS sequence"/>
</dbReference>
<dbReference type="EMBL" id="CAJVPI010001285">
    <property type="protein sequence ID" value="CAG8604991.1"/>
    <property type="molecule type" value="Genomic_DNA"/>
</dbReference>
<dbReference type="CDD" id="cd22903">
    <property type="entry name" value="NI9M"/>
    <property type="match status" value="1"/>
</dbReference>
<reference evidence="2" key="1">
    <citation type="submission" date="2021-06" db="EMBL/GenBank/DDBJ databases">
        <authorList>
            <person name="Kallberg Y."/>
            <person name="Tangrot J."/>
            <person name="Rosling A."/>
        </authorList>
    </citation>
    <scope>NUCLEOTIDE SEQUENCE</scope>
    <source>
        <strain evidence="2">BR232B</strain>
    </source>
</reference>
<feature type="transmembrane region" description="Helical" evidence="1">
    <location>
        <begin position="22"/>
        <end position="39"/>
    </location>
</feature>
<name>A0A9N9CM09_9GLOM</name>
<dbReference type="OrthoDB" id="2093409at2759"/>
<dbReference type="InterPro" id="IPR039961">
    <property type="entry name" value="Nuo9.5"/>
</dbReference>
<dbReference type="PANTHER" id="PTHR38488">
    <property type="entry name" value="OXIDOREDUCTASE 9.5 KDA SUBUNIT, PUTATIVE (AFU_ORTHOLOGUE AFUA_5G08980)-RELATED"/>
    <property type="match status" value="1"/>
</dbReference>
<gene>
    <name evidence="2" type="ORF">PBRASI_LOCUS7852</name>
</gene>